<dbReference type="InterPro" id="IPR004843">
    <property type="entry name" value="Calcineurin-like_PHP"/>
</dbReference>
<dbReference type="RefSeq" id="WP_153500997.1">
    <property type="nucleotide sequence ID" value="NZ_WIRE01000001.1"/>
</dbReference>
<dbReference type="InterPro" id="IPR051918">
    <property type="entry name" value="STPP_CPPED1"/>
</dbReference>
<dbReference type="Gene3D" id="3.60.21.10">
    <property type="match status" value="1"/>
</dbReference>
<dbReference type="Pfam" id="PF00149">
    <property type="entry name" value="Metallophos"/>
    <property type="match status" value="1"/>
</dbReference>
<evidence type="ECO:0000313" key="2">
    <source>
        <dbReference type="EMBL" id="MQX53626.1"/>
    </source>
</evidence>
<protein>
    <recommendedName>
        <fullName evidence="1">Calcineurin-like phosphoesterase domain-containing protein</fullName>
    </recommendedName>
</protein>
<comment type="caution">
    <text evidence="2">The sequence shown here is derived from an EMBL/GenBank/DDBJ whole genome shotgun (WGS) entry which is preliminary data.</text>
</comment>
<dbReference type="PROSITE" id="PS51257">
    <property type="entry name" value="PROKAR_LIPOPROTEIN"/>
    <property type="match status" value="1"/>
</dbReference>
<sequence length="552" mass="60292">MAGLKLPMKVLSRTATGLLLTGFLGACGGDDTSSPAASLPEGGAREAVGMPPAVMPPEAIPPELQPALRFAHFVERTELAQAGVLERVKRNLRYMHITDMQLVDDDAPFPMRVGLLDEVFAATISTGGERPQEEYADEIMASLVQVVNLEHQDDPFAFAIHTGDNIDNGLENEAMRYLDLIDGHHTTVGPISGLSCQPDGQSQSTEDFFNDQTFNCTSLPETVVDSVTGFSADLPSFISIGNHDLLVQGNVAIEPSFQELALLYGRHFLHEDELIRMHFADLTPCNGGSADDDYGHGFGFVDEVRRCDADVENDGYYAFLSGGILHIVLNTVNDDIFQTNEYTAFLPDESVTGHDLVTGLSEGALDLTQWAWLKSMIEAHSDKLVILYSHHTINSFYSSQFDALCGPPGCVNDVLSAAGFVGRDEVRAQLDQYPNLLAWIGGHTHQHRITPFLSDSTDGFWNIETAGLLDLPQENRTIEIWIDEQARKGVIAVDPITHNFELAREIAMTDSQHNAEVAAGEPGDRSALLWFDIEEGITLPAVADTPPTPVFE</sequence>
<dbReference type="SUPFAM" id="SSF56300">
    <property type="entry name" value="Metallo-dependent phosphatases"/>
    <property type="match status" value="1"/>
</dbReference>
<evidence type="ECO:0000259" key="1">
    <source>
        <dbReference type="Pfam" id="PF00149"/>
    </source>
</evidence>
<feature type="domain" description="Calcineurin-like phosphoesterase" evidence="1">
    <location>
        <begin position="93"/>
        <end position="446"/>
    </location>
</feature>
<name>A0A6N7LW67_9GAMM</name>
<dbReference type="Proteomes" id="UP000469421">
    <property type="component" value="Unassembled WGS sequence"/>
</dbReference>
<organism evidence="2 3">
    <name type="scientific">Alcanivorax sediminis</name>
    <dbReference type="NCBI Taxonomy" id="2663008"/>
    <lineage>
        <taxon>Bacteria</taxon>
        <taxon>Pseudomonadati</taxon>
        <taxon>Pseudomonadota</taxon>
        <taxon>Gammaproteobacteria</taxon>
        <taxon>Oceanospirillales</taxon>
        <taxon>Alcanivoracaceae</taxon>
        <taxon>Alcanivorax</taxon>
    </lineage>
</organism>
<dbReference type="InterPro" id="IPR029052">
    <property type="entry name" value="Metallo-depent_PP-like"/>
</dbReference>
<keyword evidence="3" id="KW-1185">Reference proteome</keyword>
<dbReference type="PANTHER" id="PTHR43143:SF1">
    <property type="entry name" value="SERINE_THREONINE-PROTEIN PHOSPHATASE CPPED1"/>
    <property type="match status" value="1"/>
</dbReference>
<accession>A0A6N7LW67</accession>
<reference evidence="2 3" key="1">
    <citation type="submission" date="2019-10" db="EMBL/GenBank/DDBJ databases">
        <title>Alcanivorax sp.PA15-N-34 draft genome sequence.</title>
        <authorList>
            <person name="Liao X."/>
            <person name="Shao Z."/>
        </authorList>
    </citation>
    <scope>NUCLEOTIDE SEQUENCE [LARGE SCALE GENOMIC DNA]</scope>
    <source>
        <strain evidence="2 3">PA15-N-34</strain>
    </source>
</reference>
<proteinExistence type="predicted"/>
<dbReference type="GO" id="GO:0016787">
    <property type="term" value="F:hydrolase activity"/>
    <property type="evidence" value="ECO:0007669"/>
    <property type="project" value="InterPro"/>
</dbReference>
<dbReference type="EMBL" id="WIRE01000001">
    <property type="protein sequence ID" value="MQX53626.1"/>
    <property type="molecule type" value="Genomic_DNA"/>
</dbReference>
<gene>
    <name evidence="2" type="ORF">GFN93_10220</name>
</gene>
<evidence type="ECO:0000313" key="3">
    <source>
        <dbReference type="Proteomes" id="UP000469421"/>
    </source>
</evidence>
<dbReference type="PANTHER" id="PTHR43143">
    <property type="entry name" value="METALLOPHOSPHOESTERASE, CALCINEURIN SUPERFAMILY"/>
    <property type="match status" value="1"/>
</dbReference>
<dbReference type="AlphaFoldDB" id="A0A6N7LW67"/>